<organism evidence="1 2">
    <name type="scientific">Paramuricea clavata</name>
    <name type="common">Red gorgonian</name>
    <name type="synonym">Violescent sea-whip</name>
    <dbReference type="NCBI Taxonomy" id="317549"/>
    <lineage>
        <taxon>Eukaryota</taxon>
        <taxon>Metazoa</taxon>
        <taxon>Cnidaria</taxon>
        <taxon>Anthozoa</taxon>
        <taxon>Octocorallia</taxon>
        <taxon>Malacalcyonacea</taxon>
        <taxon>Plexauridae</taxon>
        <taxon>Paramuricea</taxon>
    </lineage>
</organism>
<comment type="caution">
    <text evidence="1">The sequence shown here is derived from an EMBL/GenBank/DDBJ whole genome shotgun (WGS) entry which is preliminary data.</text>
</comment>
<evidence type="ECO:0000313" key="1">
    <source>
        <dbReference type="EMBL" id="CAB4006468.1"/>
    </source>
</evidence>
<sequence length="92" mass="10662">TLVIVKVLDRHTTENDSYVTKLELRHPRIIRTKGGRTIKHVVDHNLEEKLAQPFFFVQNPNGEVTHVFYPHDDSADLVGMKKGKFICLENEH</sequence>
<dbReference type="Proteomes" id="UP001152795">
    <property type="component" value="Unassembled WGS sequence"/>
</dbReference>
<accession>A0A7D9ICT6</accession>
<dbReference type="EMBL" id="CACRXK020005516">
    <property type="protein sequence ID" value="CAB4006468.1"/>
    <property type="molecule type" value="Genomic_DNA"/>
</dbReference>
<protein>
    <submittedName>
        <fullName evidence="1">Uncharacterized protein</fullName>
    </submittedName>
</protein>
<feature type="non-terminal residue" evidence="1">
    <location>
        <position position="92"/>
    </location>
</feature>
<evidence type="ECO:0000313" key="2">
    <source>
        <dbReference type="Proteomes" id="UP001152795"/>
    </source>
</evidence>
<reference evidence="1" key="1">
    <citation type="submission" date="2020-04" db="EMBL/GenBank/DDBJ databases">
        <authorList>
            <person name="Alioto T."/>
            <person name="Alioto T."/>
            <person name="Gomez Garrido J."/>
        </authorList>
    </citation>
    <scope>NUCLEOTIDE SEQUENCE</scope>
    <source>
        <strain evidence="1">A484AB</strain>
    </source>
</reference>
<name>A0A7D9ICT6_PARCT</name>
<gene>
    <name evidence="1" type="ORF">PACLA_8A010370</name>
</gene>
<keyword evidence="2" id="KW-1185">Reference proteome</keyword>
<dbReference type="AlphaFoldDB" id="A0A7D9ICT6"/>
<proteinExistence type="predicted"/>